<keyword evidence="6 12" id="KW-0067">ATP-binding</keyword>
<keyword evidence="7 10" id="KW-1133">Transmembrane helix</keyword>
<keyword evidence="4 10" id="KW-0812">Transmembrane</keyword>
<feature type="transmembrane region" description="Helical" evidence="10">
    <location>
        <begin position="298"/>
        <end position="319"/>
    </location>
</feature>
<name>U2DU77_9MOLU</name>
<organism evidence="12 13">
    <name type="scientific">Haloplasma contractile SSD-17B</name>
    <dbReference type="NCBI Taxonomy" id="1033810"/>
    <lineage>
        <taxon>Bacteria</taxon>
        <taxon>Bacillati</taxon>
        <taxon>Mycoplasmatota</taxon>
        <taxon>Mollicutes</taxon>
        <taxon>Haloplasmatales</taxon>
        <taxon>Haloplasmataceae</taxon>
        <taxon>Haloplasma</taxon>
    </lineage>
</organism>
<dbReference type="SMART" id="SM00382">
    <property type="entry name" value="AAA"/>
    <property type="match status" value="1"/>
</dbReference>
<reference evidence="12 13" key="2">
    <citation type="journal article" date="2013" name="PLoS ONE">
        <title>INDIGO - INtegrated Data Warehouse of MIcrobial GenOmes with Examples from the Red Sea Extremophiles.</title>
        <authorList>
            <person name="Alam I."/>
            <person name="Antunes A."/>
            <person name="Kamau A.A."/>
            <person name="Ba Alawi W."/>
            <person name="Kalkatawi M."/>
            <person name="Stingl U."/>
            <person name="Bajic V.B."/>
        </authorList>
    </citation>
    <scope>NUCLEOTIDE SEQUENCE [LARGE SCALE GENOMIC DNA]</scope>
    <source>
        <strain evidence="12 13">SSD-17B</strain>
    </source>
</reference>
<keyword evidence="2" id="KW-0813">Transport</keyword>
<sequence length="720" mass="82959">MIEIKGLNKIYDTKDEEFVALDDVNLTFKEGEFIAVLGESGSGKSTLLNMISGIDTSTHGEIIIDGISTKRFDDHKWRKFRNRHIGFVFQRYNLIEHLTATENVMLPLMYAGEKRSKYEKKAKDILTELGLSKRAKTTASKLSGGEKQRVAIARSMLMNPHILLCDEPTGALDTESADQIMHLIKDYSQKKNRIVILVTHDEKIAHEFADRIVRIQDGKITENIKNTKGIRNQEQMNVPTDIPETETEDKDTNKIQTREQIKKGKKAFKEKTRDYKSVNRKFINFMAKKNYKQNLASNLKIVSSFVLGLSILLIINLILSNVISYNKVMFQANHDYKKYYITDYEDGTSINRLSKEQAISETGSEKRYLIESSYLDYNGNSYHSSIVNTVNNVHNLEVITMPESRDHFYLNELLIHQSDTSDVENGVFVSSELIYGHYLNKSFKKIQDKTQTKEIESFIKSYPLETFLNQSIYICGDTEADACFETKIIGILDSNYNGVNFSNKLFMKNETFTKLKNYLKTDLGIKHVDTLIKETPYFYYKDFNNGDNDVKNLESQYKIKTVNTNLETYKQVTDLEQFASYIVIAIIVAIYVIFGTVVINMISFNIKARTQDIGVYTSIGVSRTSIRQIFIRETLKVIIRLVLLLLIVYGTILMIFKQLYSRIISFNADLIKEFSRINHIDYEINLFLMVIAFTTVLYLISVYIPAFKVSRKKAVDTLTW</sequence>
<dbReference type="SUPFAM" id="SSF52540">
    <property type="entry name" value="P-loop containing nucleoside triphosphate hydrolases"/>
    <property type="match status" value="1"/>
</dbReference>
<protein>
    <submittedName>
        <fullName evidence="12">Lipoprotein releasing system ATP-binding protein</fullName>
        <ecNumber evidence="12">3.6.3.-</ecNumber>
    </submittedName>
</protein>
<dbReference type="PANTHER" id="PTHR24220">
    <property type="entry name" value="IMPORT ATP-BINDING PROTEIN"/>
    <property type="match status" value="1"/>
</dbReference>
<dbReference type="Pfam" id="PF02687">
    <property type="entry name" value="FtsX"/>
    <property type="match status" value="1"/>
</dbReference>
<evidence type="ECO:0000256" key="9">
    <source>
        <dbReference type="ARBA" id="ARBA00038388"/>
    </source>
</evidence>
<dbReference type="InterPro" id="IPR017871">
    <property type="entry name" value="ABC_transporter-like_CS"/>
</dbReference>
<dbReference type="EC" id="3.6.3.-" evidence="12"/>
<evidence type="ECO:0000256" key="5">
    <source>
        <dbReference type="ARBA" id="ARBA00022741"/>
    </source>
</evidence>
<dbReference type="RefSeq" id="WP_008827411.1">
    <property type="nucleotide sequence ID" value="NZ_AFNU02000006.1"/>
</dbReference>
<dbReference type="EMBL" id="AFNU02000006">
    <property type="protein sequence ID" value="ERJ11982.1"/>
    <property type="molecule type" value="Genomic_DNA"/>
</dbReference>
<feature type="transmembrane region" description="Helical" evidence="10">
    <location>
        <begin position="637"/>
        <end position="656"/>
    </location>
</feature>
<feature type="transmembrane region" description="Helical" evidence="10">
    <location>
        <begin position="684"/>
        <end position="704"/>
    </location>
</feature>
<evidence type="ECO:0000313" key="12">
    <source>
        <dbReference type="EMBL" id="ERJ11982.1"/>
    </source>
</evidence>
<evidence type="ECO:0000256" key="10">
    <source>
        <dbReference type="SAM" id="Phobius"/>
    </source>
</evidence>
<comment type="similarity">
    <text evidence="9">Belongs to the ABC transporter superfamily. Macrolide exporter (TC 3.A.1.122) family.</text>
</comment>
<keyword evidence="3" id="KW-1003">Cell membrane</keyword>
<dbReference type="Gene3D" id="3.40.50.300">
    <property type="entry name" value="P-loop containing nucleotide triphosphate hydrolases"/>
    <property type="match status" value="1"/>
</dbReference>
<keyword evidence="13" id="KW-1185">Reference proteome</keyword>
<dbReference type="GO" id="GO:0098796">
    <property type="term" value="C:membrane protein complex"/>
    <property type="evidence" value="ECO:0007669"/>
    <property type="project" value="UniProtKB-ARBA"/>
</dbReference>
<dbReference type="PROSITE" id="PS00211">
    <property type="entry name" value="ABC_TRANSPORTER_1"/>
    <property type="match status" value="1"/>
</dbReference>
<dbReference type="PROSITE" id="PS50893">
    <property type="entry name" value="ABC_TRANSPORTER_2"/>
    <property type="match status" value="1"/>
</dbReference>
<keyword evidence="8 10" id="KW-0472">Membrane</keyword>
<evidence type="ECO:0000313" key="13">
    <source>
        <dbReference type="Proteomes" id="UP000005707"/>
    </source>
</evidence>
<feature type="domain" description="ABC transporter" evidence="11">
    <location>
        <begin position="2"/>
        <end position="242"/>
    </location>
</feature>
<dbReference type="AlphaFoldDB" id="U2DU77"/>
<keyword evidence="5" id="KW-0547">Nucleotide-binding</keyword>
<evidence type="ECO:0000256" key="8">
    <source>
        <dbReference type="ARBA" id="ARBA00023136"/>
    </source>
</evidence>
<evidence type="ECO:0000256" key="3">
    <source>
        <dbReference type="ARBA" id="ARBA00022475"/>
    </source>
</evidence>
<evidence type="ECO:0000256" key="1">
    <source>
        <dbReference type="ARBA" id="ARBA00004429"/>
    </source>
</evidence>
<accession>U2DU77</accession>
<keyword evidence="12" id="KW-0449">Lipoprotein</keyword>
<dbReference type="STRING" id="1033810.HLPCO_001896"/>
<proteinExistence type="inferred from homology"/>
<dbReference type="InterPro" id="IPR003838">
    <property type="entry name" value="ABC3_permease_C"/>
</dbReference>
<dbReference type="InterPro" id="IPR015854">
    <property type="entry name" value="ABC_transpr_LolD-like"/>
</dbReference>
<evidence type="ECO:0000256" key="7">
    <source>
        <dbReference type="ARBA" id="ARBA00022989"/>
    </source>
</evidence>
<comment type="caution">
    <text evidence="12">The sequence shown here is derived from an EMBL/GenBank/DDBJ whole genome shotgun (WGS) entry which is preliminary data.</text>
</comment>
<gene>
    <name evidence="12" type="primary">lolD</name>
    <name evidence="12" type="ORF">HLPCO_001896</name>
</gene>
<dbReference type="GO" id="GO:0016887">
    <property type="term" value="F:ATP hydrolysis activity"/>
    <property type="evidence" value="ECO:0007669"/>
    <property type="project" value="InterPro"/>
</dbReference>
<evidence type="ECO:0000256" key="4">
    <source>
        <dbReference type="ARBA" id="ARBA00022692"/>
    </source>
</evidence>
<dbReference type="Pfam" id="PF00005">
    <property type="entry name" value="ABC_tran"/>
    <property type="match status" value="1"/>
</dbReference>
<comment type="subcellular location">
    <subcellularLocation>
        <location evidence="1">Cell inner membrane</location>
        <topology evidence="1">Multi-pass membrane protein</topology>
    </subcellularLocation>
</comment>
<dbReference type="CDD" id="cd03255">
    <property type="entry name" value="ABC_MJ0796_LolCDE_FtsE"/>
    <property type="match status" value="1"/>
</dbReference>
<feature type="transmembrane region" description="Helical" evidence="10">
    <location>
        <begin position="578"/>
        <end position="599"/>
    </location>
</feature>
<dbReference type="eggNOG" id="COG1136">
    <property type="taxonomic scope" value="Bacteria"/>
</dbReference>
<dbReference type="GO" id="GO:0005886">
    <property type="term" value="C:plasma membrane"/>
    <property type="evidence" value="ECO:0007669"/>
    <property type="project" value="UniProtKB-SubCell"/>
</dbReference>
<dbReference type="InterPro" id="IPR003593">
    <property type="entry name" value="AAA+_ATPase"/>
</dbReference>
<dbReference type="FunFam" id="3.40.50.300:FF:000032">
    <property type="entry name" value="Export ABC transporter ATP-binding protein"/>
    <property type="match status" value="1"/>
</dbReference>
<dbReference type="PANTHER" id="PTHR24220:SF86">
    <property type="entry name" value="ABC TRANSPORTER ABCH.1"/>
    <property type="match status" value="1"/>
</dbReference>
<dbReference type="InParanoid" id="U2DU77"/>
<evidence type="ECO:0000256" key="6">
    <source>
        <dbReference type="ARBA" id="ARBA00022840"/>
    </source>
</evidence>
<dbReference type="InterPro" id="IPR027417">
    <property type="entry name" value="P-loop_NTPase"/>
</dbReference>
<dbReference type="OrthoDB" id="9801477at2"/>
<keyword evidence="12" id="KW-0378">Hydrolase</keyword>
<evidence type="ECO:0000259" key="11">
    <source>
        <dbReference type="PROSITE" id="PS50893"/>
    </source>
</evidence>
<dbReference type="Proteomes" id="UP000005707">
    <property type="component" value="Unassembled WGS sequence"/>
</dbReference>
<evidence type="ECO:0000256" key="2">
    <source>
        <dbReference type="ARBA" id="ARBA00022448"/>
    </source>
</evidence>
<dbReference type="GO" id="GO:0005524">
    <property type="term" value="F:ATP binding"/>
    <property type="evidence" value="ECO:0007669"/>
    <property type="project" value="UniProtKB-KW"/>
</dbReference>
<reference evidence="12 13" key="1">
    <citation type="journal article" date="2011" name="J. Bacteriol.">
        <title>Genome sequence of Haloplasma contractile, an unusual contractile bacterium from a deep-sea anoxic brine lake.</title>
        <authorList>
            <person name="Antunes A."/>
            <person name="Alam I."/>
            <person name="El Dorry H."/>
            <person name="Siam R."/>
            <person name="Robertson A."/>
            <person name="Bajic V.B."/>
            <person name="Stingl U."/>
        </authorList>
    </citation>
    <scope>NUCLEOTIDE SEQUENCE [LARGE SCALE GENOMIC DNA]</scope>
    <source>
        <strain evidence="12 13">SSD-17B</strain>
    </source>
</reference>
<dbReference type="InterPro" id="IPR003439">
    <property type="entry name" value="ABC_transporter-like_ATP-bd"/>
</dbReference>
<dbReference type="GO" id="GO:0022857">
    <property type="term" value="F:transmembrane transporter activity"/>
    <property type="evidence" value="ECO:0007669"/>
    <property type="project" value="TreeGrafter"/>
</dbReference>
<dbReference type="InterPro" id="IPR017911">
    <property type="entry name" value="MacB-like_ATP-bd"/>
</dbReference>